<organism evidence="4 6">
    <name type="scientific">Rotaria magnacalcarata</name>
    <dbReference type="NCBI Taxonomy" id="392030"/>
    <lineage>
        <taxon>Eukaryota</taxon>
        <taxon>Metazoa</taxon>
        <taxon>Spiralia</taxon>
        <taxon>Gnathifera</taxon>
        <taxon>Rotifera</taxon>
        <taxon>Eurotatoria</taxon>
        <taxon>Bdelloidea</taxon>
        <taxon>Philodinida</taxon>
        <taxon>Philodinidae</taxon>
        <taxon>Rotaria</taxon>
    </lineage>
</organism>
<name>A0A8S3CJA8_9BILA</name>
<sequence length="51" mass="5977">MNLEKLPKFNGKLKQNPSNWLQDIEEQMNLFKLTNEEKLSVISLCLEAEAR</sequence>
<evidence type="ECO:0000313" key="2">
    <source>
        <dbReference type="EMBL" id="CAF4662313.1"/>
    </source>
</evidence>
<evidence type="ECO:0000313" key="3">
    <source>
        <dbReference type="EMBL" id="CAF4826382.1"/>
    </source>
</evidence>
<dbReference type="AlphaFoldDB" id="A0A8S3CJA8"/>
<evidence type="ECO:0000313" key="5">
    <source>
        <dbReference type="EMBL" id="CAF5092525.1"/>
    </source>
</evidence>
<dbReference type="EMBL" id="CAJOBH010145921">
    <property type="protein sequence ID" value="CAF4826382.1"/>
    <property type="molecule type" value="Genomic_DNA"/>
</dbReference>
<dbReference type="EMBL" id="CAJOBJ010249999">
    <property type="protein sequence ID" value="CAF5092525.1"/>
    <property type="molecule type" value="Genomic_DNA"/>
</dbReference>
<gene>
    <name evidence="3" type="ORF">BYL167_LOCUS49211</name>
    <name evidence="4" type="ORF">BYL167_LOCUS52962</name>
    <name evidence="1" type="ORF">GIL414_LOCUS37927</name>
    <name evidence="5" type="ORF">GIL414_LOCUS62297</name>
    <name evidence="2" type="ORF">SMN809_LOCUS41549</name>
</gene>
<dbReference type="EMBL" id="CAJOBJ010098753">
    <property type="protein sequence ID" value="CAF4576881.1"/>
    <property type="molecule type" value="Genomic_DNA"/>
</dbReference>
<feature type="non-terminal residue" evidence="4">
    <location>
        <position position="51"/>
    </location>
</feature>
<protein>
    <submittedName>
        <fullName evidence="4">Uncharacterized protein</fullName>
    </submittedName>
</protein>
<comment type="caution">
    <text evidence="4">The sequence shown here is derived from an EMBL/GenBank/DDBJ whole genome shotgun (WGS) entry which is preliminary data.</text>
</comment>
<dbReference type="EMBL" id="CAJOBH010174495">
    <property type="protein sequence ID" value="CAF4921035.1"/>
    <property type="molecule type" value="Genomic_DNA"/>
</dbReference>
<reference evidence="4" key="1">
    <citation type="submission" date="2021-02" db="EMBL/GenBank/DDBJ databases">
        <authorList>
            <person name="Nowell W R."/>
        </authorList>
    </citation>
    <scope>NUCLEOTIDE SEQUENCE</scope>
</reference>
<dbReference type="Proteomes" id="UP000681967">
    <property type="component" value="Unassembled WGS sequence"/>
</dbReference>
<dbReference type="Proteomes" id="UP000676336">
    <property type="component" value="Unassembled WGS sequence"/>
</dbReference>
<evidence type="ECO:0000313" key="1">
    <source>
        <dbReference type="EMBL" id="CAF4576881.1"/>
    </source>
</evidence>
<dbReference type="Proteomes" id="UP000681720">
    <property type="component" value="Unassembled WGS sequence"/>
</dbReference>
<evidence type="ECO:0000313" key="4">
    <source>
        <dbReference type="EMBL" id="CAF4921035.1"/>
    </source>
</evidence>
<accession>A0A8S3CJA8</accession>
<dbReference type="EMBL" id="CAJOBI010117648">
    <property type="protein sequence ID" value="CAF4662313.1"/>
    <property type="molecule type" value="Genomic_DNA"/>
</dbReference>
<evidence type="ECO:0000313" key="6">
    <source>
        <dbReference type="Proteomes" id="UP000681967"/>
    </source>
</evidence>
<proteinExistence type="predicted"/>